<organism evidence="1 2">
    <name type="scientific">Zobellia amurskyensis</name>
    <dbReference type="NCBI Taxonomy" id="248905"/>
    <lineage>
        <taxon>Bacteria</taxon>
        <taxon>Pseudomonadati</taxon>
        <taxon>Bacteroidota</taxon>
        <taxon>Flavobacteriia</taxon>
        <taxon>Flavobacteriales</taxon>
        <taxon>Flavobacteriaceae</taxon>
        <taxon>Zobellia</taxon>
    </lineage>
</organism>
<sequence length="146" mass="16712">MSCSKKTDETFAYNFEENAQLNIETREGIYMKFSSITEGVDVVFSYEYNAADDVNTADDEYSEYIRFQIDPSTTEFSFSDDELQDINAVYSESCFCDFSNNGEKNVPPKGTISGKKISETEWDITIDVTFYGDEQKSVSSIFRQKK</sequence>
<gene>
    <name evidence="1" type="ORF">D9O36_20225</name>
</gene>
<name>A0A7X3D4I9_9FLAO</name>
<accession>A0A7X3D4I9</accession>
<protein>
    <submittedName>
        <fullName evidence="1">Uncharacterized protein</fullName>
    </submittedName>
</protein>
<dbReference type="Proteomes" id="UP000540519">
    <property type="component" value="Unassembled WGS sequence"/>
</dbReference>
<evidence type="ECO:0000313" key="2">
    <source>
        <dbReference type="Proteomes" id="UP000540519"/>
    </source>
</evidence>
<reference evidence="1 2" key="1">
    <citation type="journal article" date="2019" name="Mar. Drugs">
        <title>Comparative Genomics and CAZyme Genome Repertoires of Marine Zobellia amurskyensis KMM 3526(T) and Zobellia laminariae KMM 3676(T).</title>
        <authorList>
            <person name="Chernysheva N."/>
            <person name="Bystritskaya E."/>
            <person name="Stenkova A."/>
            <person name="Golovkin I."/>
            <person name="Nedashkovskaya O."/>
            <person name="Isaeva M."/>
        </authorList>
    </citation>
    <scope>NUCLEOTIDE SEQUENCE [LARGE SCALE GENOMIC DNA]</scope>
    <source>
        <strain evidence="1 2">KMM 3526</strain>
    </source>
</reference>
<evidence type="ECO:0000313" key="1">
    <source>
        <dbReference type="EMBL" id="MUH38181.1"/>
    </source>
</evidence>
<proteinExistence type="predicted"/>
<dbReference type="EMBL" id="RCNR01000071">
    <property type="protein sequence ID" value="MUH38181.1"/>
    <property type="molecule type" value="Genomic_DNA"/>
</dbReference>
<keyword evidence="2" id="KW-1185">Reference proteome</keyword>
<comment type="caution">
    <text evidence="1">The sequence shown here is derived from an EMBL/GenBank/DDBJ whole genome shotgun (WGS) entry which is preliminary data.</text>
</comment>
<dbReference type="AlphaFoldDB" id="A0A7X3D4I9"/>